<name>A0ABD1Y0B8_9MARC</name>
<accession>A0ABD1Y0B8</accession>
<evidence type="ECO:0000313" key="1">
    <source>
        <dbReference type="EMBL" id="KAL2620190.1"/>
    </source>
</evidence>
<keyword evidence="2" id="KW-1185">Reference proteome</keyword>
<evidence type="ECO:0000313" key="2">
    <source>
        <dbReference type="Proteomes" id="UP001605036"/>
    </source>
</evidence>
<reference evidence="1 2" key="1">
    <citation type="submission" date="2024-09" db="EMBL/GenBank/DDBJ databases">
        <title>Chromosome-scale assembly of Riccia fluitans.</title>
        <authorList>
            <person name="Paukszto L."/>
            <person name="Sawicki J."/>
            <person name="Karawczyk K."/>
            <person name="Piernik-Szablinska J."/>
            <person name="Szczecinska M."/>
            <person name="Mazdziarz M."/>
        </authorList>
    </citation>
    <scope>NUCLEOTIDE SEQUENCE [LARGE SCALE GENOMIC DNA]</scope>
    <source>
        <strain evidence="1">Rf_01</strain>
        <tissue evidence="1">Aerial parts of the thallus</tissue>
    </source>
</reference>
<protein>
    <submittedName>
        <fullName evidence="1">Uncharacterized protein</fullName>
    </submittedName>
</protein>
<comment type="caution">
    <text evidence="1">The sequence shown here is derived from an EMBL/GenBank/DDBJ whole genome shotgun (WGS) entry which is preliminary data.</text>
</comment>
<dbReference type="AlphaFoldDB" id="A0ABD1Y0B8"/>
<dbReference type="EMBL" id="JBHFFA010000006">
    <property type="protein sequence ID" value="KAL2620190.1"/>
    <property type="molecule type" value="Genomic_DNA"/>
</dbReference>
<dbReference type="InterPro" id="IPR016193">
    <property type="entry name" value="Cytidine_deaminase-like"/>
</dbReference>
<gene>
    <name evidence="1" type="ORF">R1flu_000395</name>
</gene>
<dbReference type="Proteomes" id="UP001605036">
    <property type="component" value="Unassembled WGS sequence"/>
</dbReference>
<dbReference type="SUPFAM" id="SSF53927">
    <property type="entry name" value="Cytidine deaminase-like"/>
    <property type="match status" value="1"/>
</dbReference>
<organism evidence="1 2">
    <name type="scientific">Riccia fluitans</name>
    <dbReference type="NCBI Taxonomy" id="41844"/>
    <lineage>
        <taxon>Eukaryota</taxon>
        <taxon>Viridiplantae</taxon>
        <taxon>Streptophyta</taxon>
        <taxon>Embryophyta</taxon>
        <taxon>Marchantiophyta</taxon>
        <taxon>Marchantiopsida</taxon>
        <taxon>Marchantiidae</taxon>
        <taxon>Marchantiales</taxon>
        <taxon>Ricciaceae</taxon>
        <taxon>Riccia</taxon>
    </lineage>
</organism>
<sequence length="140" mass="15640">MYRRAPRRPLSFQSKLYTAITYGPGQSAITKSRCPGKVREGAVAGVTMDQSASAESPEVEKFMRLAVNEAKQALSKLEVPLGCVIVQNGELHYPFWESRKCITVVPMIDLGAAVPYWPSTLMALVDVKAVRRMIRNGWRR</sequence>
<dbReference type="Gene3D" id="3.40.140.10">
    <property type="entry name" value="Cytidine Deaminase, domain 2"/>
    <property type="match status" value="1"/>
</dbReference>
<proteinExistence type="predicted"/>